<comment type="caution">
    <text evidence="2">The sequence shown here is derived from an EMBL/GenBank/DDBJ whole genome shotgun (WGS) entry which is preliminary data.</text>
</comment>
<feature type="signal peptide" evidence="1">
    <location>
        <begin position="1"/>
        <end position="20"/>
    </location>
</feature>
<accession>A0ABQ1H6K7</accession>
<sequence>MRIGILLSGLALAAITAPLAAEMTHAEMALANACKRLTPQAMQRDRRCVALMKRYPEALTKAPDMMSTKPPR</sequence>
<feature type="chain" id="PRO_5045868451" evidence="1">
    <location>
        <begin position="21"/>
        <end position="72"/>
    </location>
</feature>
<evidence type="ECO:0000313" key="2">
    <source>
        <dbReference type="EMBL" id="GGA60899.1"/>
    </source>
</evidence>
<keyword evidence="3" id="KW-1185">Reference proteome</keyword>
<dbReference type="EMBL" id="BMDW01000030">
    <property type="protein sequence ID" value="GGA60899.1"/>
    <property type="molecule type" value="Genomic_DNA"/>
</dbReference>
<proteinExistence type="predicted"/>
<evidence type="ECO:0000256" key="1">
    <source>
        <dbReference type="SAM" id="SignalP"/>
    </source>
</evidence>
<name>A0ABQ1H6K7_9SPHN</name>
<reference evidence="3" key="1">
    <citation type="journal article" date="2019" name="Int. J. Syst. Evol. Microbiol.">
        <title>The Global Catalogue of Microorganisms (GCM) 10K type strain sequencing project: providing services to taxonomists for standard genome sequencing and annotation.</title>
        <authorList>
            <consortium name="The Broad Institute Genomics Platform"/>
            <consortium name="The Broad Institute Genome Sequencing Center for Infectious Disease"/>
            <person name="Wu L."/>
            <person name="Ma J."/>
        </authorList>
    </citation>
    <scope>NUCLEOTIDE SEQUENCE [LARGE SCALE GENOMIC DNA]</scope>
    <source>
        <strain evidence="3">CGMCC 1.10106</strain>
    </source>
</reference>
<dbReference type="Proteomes" id="UP000618591">
    <property type="component" value="Unassembled WGS sequence"/>
</dbReference>
<dbReference type="RefSeq" id="WP_188449646.1">
    <property type="nucleotide sequence ID" value="NZ_BMDW01000030.1"/>
</dbReference>
<protein>
    <submittedName>
        <fullName evidence="2">Uncharacterized protein</fullName>
    </submittedName>
</protein>
<gene>
    <name evidence="2" type="ORF">GCM10011395_34070</name>
</gene>
<organism evidence="2 3">
    <name type="scientific">Sphingomonas psychrolutea</name>
    <dbReference type="NCBI Taxonomy" id="1259676"/>
    <lineage>
        <taxon>Bacteria</taxon>
        <taxon>Pseudomonadati</taxon>
        <taxon>Pseudomonadota</taxon>
        <taxon>Alphaproteobacteria</taxon>
        <taxon>Sphingomonadales</taxon>
        <taxon>Sphingomonadaceae</taxon>
        <taxon>Sphingomonas</taxon>
    </lineage>
</organism>
<keyword evidence="1" id="KW-0732">Signal</keyword>
<evidence type="ECO:0000313" key="3">
    <source>
        <dbReference type="Proteomes" id="UP000618591"/>
    </source>
</evidence>